<feature type="transmembrane region" description="Helical" evidence="8">
    <location>
        <begin position="173"/>
        <end position="193"/>
    </location>
</feature>
<evidence type="ECO:0000256" key="3">
    <source>
        <dbReference type="ARBA" id="ARBA00022475"/>
    </source>
</evidence>
<feature type="transmembrane region" description="Helical" evidence="8">
    <location>
        <begin position="222"/>
        <end position="246"/>
    </location>
</feature>
<keyword evidence="6 8" id="KW-1133">Transmembrane helix</keyword>
<dbReference type="InterPro" id="IPR036259">
    <property type="entry name" value="MFS_trans_sf"/>
</dbReference>
<evidence type="ECO:0000256" key="8">
    <source>
        <dbReference type="SAM" id="Phobius"/>
    </source>
</evidence>
<gene>
    <name evidence="9" type="ORF">CLN94_01765</name>
</gene>
<name>A0A2A4CUV6_9RHOB</name>
<organism evidence="9 10">
    <name type="scientific">Pseudothioclava arenosa</name>
    <dbReference type="NCBI Taxonomy" id="1795308"/>
    <lineage>
        <taxon>Bacteria</taxon>
        <taxon>Pseudomonadati</taxon>
        <taxon>Pseudomonadota</taxon>
        <taxon>Alphaproteobacteria</taxon>
        <taxon>Rhodobacterales</taxon>
        <taxon>Paracoccaceae</taxon>
        <taxon>Pseudothioclava</taxon>
    </lineage>
</organism>
<dbReference type="AlphaFoldDB" id="A0A2A4CUV6"/>
<feature type="transmembrane region" description="Helical" evidence="8">
    <location>
        <begin position="377"/>
        <end position="394"/>
    </location>
</feature>
<feature type="transmembrane region" description="Helical" evidence="8">
    <location>
        <begin position="52"/>
        <end position="72"/>
    </location>
</feature>
<evidence type="ECO:0000256" key="2">
    <source>
        <dbReference type="ARBA" id="ARBA00022448"/>
    </source>
</evidence>
<dbReference type="GO" id="GO:0005886">
    <property type="term" value="C:plasma membrane"/>
    <property type="evidence" value="ECO:0007669"/>
    <property type="project" value="UniProtKB-SubCell"/>
</dbReference>
<dbReference type="PANTHER" id="PTHR23535">
    <property type="entry name" value="SUGAR EFFLUX TRANSPORTER A-RELATED"/>
    <property type="match status" value="1"/>
</dbReference>
<reference evidence="9 10" key="1">
    <citation type="submission" date="2017-09" db="EMBL/GenBank/DDBJ databases">
        <title>A multilocus sequence analysis scheme for characterization of bacteria in the genus Thioclava.</title>
        <authorList>
            <person name="Liu Y."/>
            <person name="Shao Z."/>
        </authorList>
    </citation>
    <scope>NUCLEOTIDE SEQUENCE [LARGE SCALE GENOMIC DNA]</scope>
    <source>
        <strain evidence="9 10">CAU 1312</strain>
    </source>
</reference>
<keyword evidence="3" id="KW-1003">Cell membrane</keyword>
<evidence type="ECO:0000256" key="6">
    <source>
        <dbReference type="ARBA" id="ARBA00022989"/>
    </source>
</evidence>
<proteinExistence type="predicted"/>
<feature type="transmembrane region" description="Helical" evidence="8">
    <location>
        <begin position="103"/>
        <end position="126"/>
    </location>
</feature>
<keyword evidence="2" id="KW-0813">Transport</keyword>
<evidence type="ECO:0000256" key="7">
    <source>
        <dbReference type="ARBA" id="ARBA00023136"/>
    </source>
</evidence>
<keyword evidence="10" id="KW-1185">Reference proteome</keyword>
<feature type="transmembrane region" description="Helical" evidence="8">
    <location>
        <begin position="79"/>
        <end position="97"/>
    </location>
</feature>
<dbReference type="Pfam" id="PF07690">
    <property type="entry name" value="MFS_1"/>
    <property type="match status" value="1"/>
</dbReference>
<feature type="transmembrane region" description="Helical" evidence="8">
    <location>
        <begin position="258"/>
        <end position="276"/>
    </location>
</feature>
<keyword evidence="7 8" id="KW-0472">Membrane</keyword>
<evidence type="ECO:0008006" key="11">
    <source>
        <dbReference type="Google" id="ProtNLM"/>
    </source>
</evidence>
<dbReference type="InterPro" id="IPR011701">
    <property type="entry name" value="MFS"/>
</dbReference>
<comment type="caution">
    <text evidence="9">The sequence shown here is derived from an EMBL/GenBank/DDBJ whole genome shotgun (WGS) entry which is preliminary data.</text>
</comment>
<evidence type="ECO:0000256" key="4">
    <source>
        <dbReference type="ARBA" id="ARBA00022597"/>
    </source>
</evidence>
<feature type="transmembrane region" description="Helical" evidence="8">
    <location>
        <begin position="288"/>
        <end position="307"/>
    </location>
</feature>
<dbReference type="GO" id="GO:0022857">
    <property type="term" value="F:transmembrane transporter activity"/>
    <property type="evidence" value="ECO:0007669"/>
    <property type="project" value="InterPro"/>
</dbReference>
<evidence type="ECO:0000313" key="9">
    <source>
        <dbReference type="EMBL" id="PCD78058.1"/>
    </source>
</evidence>
<evidence type="ECO:0000256" key="1">
    <source>
        <dbReference type="ARBA" id="ARBA00004651"/>
    </source>
</evidence>
<feature type="transmembrane region" description="Helical" evidence="8">
    <location>
        <begin position="146"/>
        <end position="167"/>
    </location>
</feature>
<accession>A0A2A4CUV6</accession>
<dbReference type="SUPFAM" id="SSF103473">
    <property type="entry name" value="MFS general substrate transporter"/>
    <property type="match status" value="1"/>
</dbReference>
<evidence type="ECO:0000313" key="10">
    <source>
        <dbReference type="Proteomes" id="UP000243507"/>
    </source>
</evidence>
<evidence type="ECO:0000256" key="5">
    <source>
        <dbReference type="ARBA" id="ARBA00022692"/>
    </source>
</evidence>
<keyword evidence="4" id="KW-0762">Sugar transport</keyword>
<feature type="transmembrane region" description="Helical" evidence="8">
    <location>
        <begin position="354"/>
        <end position="371"/>
    </location>
</feature>
<keyword evidence="5 8" id="KW-0812">Transmembrane</keyword>
<dbReference type="Proteomes" id="UP000243507">
    <property type="component" value="Unassembled WGS sequence"/>
</dbReference>
<protein>
    <recommendedName>
        <fullName evidence="11">MFS transporter</fullName>
    </recommendedName>
</protein>
<sequence length="402" mass="41752">MRGPLRPFLQDPALGLSAALMLLFGSYAATMAPYTSALAVTVFGLSERAYSLVLVVASTVAVSSSVGLGILADQRANRRGIALFSGAMLALGQGLILSTGAPWAFVLASALILPLSGSIFGQLFALSRLAASTRPEAERPAIQATLRAVFALPWVVVLPIWSVVFQGGASLMIVYPVGLALALGFLGLSWLFWPRDGATRWPDPKSGLSFRQSLREIGHPAVLARVLALGPVHGSVMLYMVVLGLVFTATPGRGAQDVALYAGLLGGVEVPFMLALPRIIGRLPRQGMIVAGMVLYAIHLAGLPLLAETPFVWALILPGAMGGAVILTQPMAYLQDLMGTRPGAGASLMALQKLAGDAICAGTFALGTWIAGYELAALMGAGLAVAGAVALWAMDRRADPLA</sequence>
<comment type="subcellular location">
    <subcellularLocation>
        <location evidence="1">Cell membrane</location>
        <topology evidence="1">Multi-pass membrane protein</topology>
    </subcellularLocation>
</comment>
<feature type="transmembrane region" description="Helical" evidence="8">
    <location>
        <begin position="313"/>
        <end position="334"/>
    </location>
</feature>
<dbReference type="PANTHER" id="PTHR23535:SF2">
    <property type="entry name" value="SUGAR EFFLUX TRANSPORTER A-RELATED"/>
    <property type="match status" value="1"/>
</dbReference>
<dbReference type="EMBL" id="NTJD01000001">
    <property type="protein sequence ID" value="PCD78058.1"/>
    <property type="molecule type" value="Genomic_DNA"/>
</dbReference>
<dbReference type="Gene3D" id="1.20.1250.20">
    <property type="entry name" value="MFS general substrate transporter like domains"/>
    <property type="match status" value="1"/>
</dbReference>